<evidence type="ECO:0000313" key="2">
    <source>
        <dbReference type="Proteomes" id="UP000198795"/>
    </source>
</evidence>
<keyword evidence="2" id="KW-1185">Reference proteome</keyword>
<reference evidence="1 2" key="1">
    <citation type="submission" date="2016-10" db="EMBL/GenBank/DDBJ databases">
        <authorList>
            <person name="Varghese N."/>
            <person name="Submissions S."/>
        </authorList>
    </citation>
    <scope>NUCLEOTIDE SEQUENCE [LARGE SCALE GENOMIC DNA]</scope>
    <source>
        <strain evidence="1 2">CGMCC 1.6497</strain>
    </source>
</reference>
<dbReference type="Proteomes" id="UP000198795">
    <property type="component" value="Unassembled WGS sequence"/>
</dbReference>
<name>A0A1H0HMV9_9HYPH</name>
<sequence length="90" mass="9929">MAKCNTHRLGNTAPGLKDTNLGTVAHLRYEPLRTGMWIVFLGLQRLAVLISSGAKGFSVYRQKPEGLRLLGDYHATVPAALAALLREVRW</sequence>
<gene>
    <name evidence="1" type="ORF">SAMN04488061_0560</name>
</gene>
<evidence type="ECO:0000313" key="1">
    <source>
        <dbReference type="EMBL" id="SDO20515.1"/>
    </source>
</evidence>
<dbReference type="EMBL" id="FNJC01000001">
    <property type="protein sequence ID" value="SDO20515.1"/>
    <property type="molecule type" value="Genomic_DNA"/>
</dbReference>
<dbReference type="RefSeq" id="WP_090226417.1">
    <property type="nucleotide sequence ID" value="NZ_FNJC01000001.1"/>
</dbReference>
<comment type="caution">
    <text evidence="1">The sequence shown here is derived from an EMBL/GenBank/DDBJ whole genome shotgun (WGS) entry which is preliminary data.</text>
</comment>
<organism evidence="1 2">
    <name type="scientific">Filomicrobium insigne</name>
    <dbReference type="NCBI Taxonomy" id="418854"/>
    <lineage>
        <taxon>Bacteria</taxon>
        <taxon>Pseudomonadati</taxon>
        <taxon>Pseudomonadota</taxon>
        <taxon>Alphaproteobacteria</taxon>
        <taxon>Hyphomicrobiales</taxon>
        <taxon>Hyphomicrobiaceae</taxon>
        <taxon>Filomicrobium</taxon>
    </lineage>
</organism>
<accession>A0A1H0HMV9</accession>
<protein>
    <submittedName>
        <fullName evidence="1">Uncharacterized protein</fullName>
    </submittedName>
</protein>
<proteinExistence type="predicted"/>